<keyword evidence="5 7" id="KW-0472">Membrane</keyword>
<evidence type="ECO:0000313" key="15">
    <source>
        <dbReference type="Proteomes" id="UP001642409"/>
    </source>
</evidence>
<comment type="caution">
    <text evidence="10">The sequence shown here is derived from an EMBL/GenBank/DDBJ whole genome shotgun (WGS) entry which is preliminary data.</text>
</comment>
<evidence type="ECO:0000256" key="7">
    <source>
        <dbReference type="SAM" id="Phobius"/>
    </source>
</evidence>
<evidence type="ECO:0000256" key="2">
    <source>
        <dbReference type="ARBA" id="ARBA00022692"/>
    </source>
</evidence>
<evidence type="ECO:0000256" key="4">
    <source>
        <dbReference type="ARBA" id="ARBA00022989"/>
    </source>
</evidence>
<keyword evidence="2 7" id="KW-0812">Transmembrane</keyword>
<comment type="subcellular location">
    <subcellularLocation>
        <location evidence="6">Endomembrane system</location>
        <topology evidence="6">Single-pass type IV membrane protein</topology>
    </subcellularLocation>
</comment>
<feature type="domain" description="T-SNARE coiled-coil homology" evidence="8">
    <location>
        <begin position="87"/>
        <end position="149"/>
    </location>
</feature>
<dbReference type="Proteomes" id="UP001642409">
    <property type="component" value="Unassembled WGS sequence"/>
</dbReference>
<keyword evidence="15" id="KW-1185">Reference proteome</keyword>
<feature type="transmembrane region" description="Helical" evidence="7">
    <location>
        <begin position="155"/>
        <end position="174"/>
    </location>
</feature>
<dbReference type="EMBL" id="CATOUU010000461">
    <property type="protein sequence ID" value="CAI9930335.1"/>
    <property type="molecule type" value="Genomic_DNA"/>
</dbReference>
<sequence length="178" mass="20404">MDFKQILLQIDKLEQQLTQQNQLKSLPHLVQIQQQATQVASHLHQLQTSSIQKQLALDRIQQVQSDLEMLISKNEPQIQDETVDQELNQLMQDKESAKHAHRLLDETLDLANNSLVKLKEQGEKLHAIHDKVVSITSKLMIGDKQLSKILMLENFGAFIGIIGTSIIIILWILFKFIL</sequence>
<dbReference type="InterPro" id="IPR027027">
    <property type="entry name" value="GOSR2/Membrin/Bos1"/>
</dbReference>
<evidence type="ECO:0000313" key="11">
    <source>
        <dbReference type="EMBL" id="CAI9978024.1"/>
    </source>
</evidence>
<evidence type="ECO:0000256" key="1">
    <source>
        <dbReference type="ARBA" id="ARBA00022448"/>
    </source>
</evidence>
<accession>A0AA86P3W0</accession>
<evidence type="ECO:0000313" key="13">
    <source>
        <dbReference type="EMBL" id="CAL6101388.1"/>
    </source>
</evidence>
<evidence type="ECO:0000313" key="10">
    <source>
        <dbReference type="EMBL" id="CAI9930335.1"/>
    </source>
</evidence>
<dbReference type="GO" id="GO:0015031">
    <property type="term" value="P:protein transport"/>
    <property type="evidence" value="ECO:0007669"/>
    <property type="project" value="UniProtKB-KW"/>
</dbReference>
<evidence type="ECO:0000256" key="5">
    <source>
        <dbReference type="ARBA" id="ARBA00023136"/>
    </source>
</evidence>
<keyword evidence="4 7" id="KW-1133">Transmembrane helix</keyword>
<evidence type="ECO:0000313" key="9">
    <source>
        <dbReference type="EMBL" id="CAI9923567.1"/>
    </source>
</evidence>
<dbReference type="GO" id="GO:0016192">
    <property type="term" value="P:vesicle-mediated transport"/>
    <property type="evidence" value="ECO:0007669"/>
    <property type="project" value="InterPro"/>
</dbReference>
<dbReference type="EMBL" id="CAXDID020000212">
    <property type="protein sequence ID" value="CAL6057060.1"/>
    <property type="molecule type" value="Genomic_DNA"/>
</dbReference>
<evidence type="ECO:0000313" key="12">
    <source>
        <dbReference type="EMBL" id="CAL6057060.1"/>
    </source>
</evidence>
<dbReference type="AlphaFoldDB" id="A0AA86P3W0"/>
<dbReference type="PROSITE" id="PS50192">
    <property type="entry name" value="T_SNARE"/>
    <property type="match status" value="1"/>
</dbReference>
<dbReference type="EMBL" id="CATOUU010000284">
    <property type="protein sequence ID" value="CAI9923567.1"/>
    <property type="molecule type" value="Genomic_DNA"/>
</dbReference>
<evidence type="ECO:0000256" key="3">
    <source>
        <dbReference type="ARBA" id="ARBA00022927"/>
    </source>
</evidence>
<gene>
    <name evidence="9" type="ORF">HINF_LOCUS11212</name>
    <name evidence="10" type="ORF">HINF_LOCUS17980</name>
    <name evidence="12" type="ORF">HINF_LOCUS47326</name>
    <name evidence="11" type="ORF">HINF_LOCUS65669</name>
    <name evidence="13" type="ORF">HINF_LOCUS71167</name>
    <name evidence="14" type="ORF">HINF_LOCUS74521</name>
</gene>
<dbReference type="GO" id="GO:0005484">
    <property type="term" value="F:SNAP receptor activity"/>
    <property type="evidence" value="ECO:0007669"/>
    <property type="project" value="InterPro"/>
</dbReference>
<keyword evidence="1" id="KW-0813">Transport</keyword>
<evidence type="ECO:0000313" key="14">
    <source>
        <dbReference type="EMBL" id="CAL6107500.1"/>
    </source>
</evidence>
<name>A0AA86P3W0_9EUKA</name>
<dbReference type="SUPFAM" id="SSF58038">
    <property type="entry name" value="SNARE fusion complex"/>
    <property type="match status" value="1"/>
</dbReference>
<proteinExistence type="predicted"/>
<keyword evidence="3" id="KW-0653">Protein transport</keyword>
<reference evidence="12 15" key="2">
    <citation type="submission" date="2024-07" db="EMBL/GenBank/DDBJ databases">
        <authorList>
            <person name="Akdeniz Z."/>
        </authorList>
    </citation>
    <scope>NUCLEOTIDE SEQUENCE [LARGE SCALE GENOMIC DNA]</scope>
</reference>
<dbReference type="Gene3D" id="1.20.5.110">
    <property type="match status" value="1"/>
</dbReference>
<dbReference type="EMBL" id="CAXDID020000543">
    <property type="protein sequence ID" value="CAL6101388.1"/>
    <property type="molecule type" value="Genomic_DNA"/>
</dbReference>
<protein>
    <recommendedName>
        <fullName evidence="8">t-SNARE coiled-coil homology domain-containing protein</fullName>
    </recommendedName>
</protein>
<dbReference type="InterPro" id="IPR000727">
    <property type="entry name" value="T_SNARE_dom"/>
</dbReference>
<evidence type="ECO:0000256" key="6">
    <source>
        <dbReference type="ARBA" id="ARBA00046280"/>
    </source>
</evidence>
<dbReference type="PIRSF" id="PIRSF028865">
    <property type="entry name" value="Membrin-2"/>
    <property type="match status" value="1"/>
</dbReference>
<dbReference type="GO" id="GO:0005794">
    <property type="term" value="C:Golgi apparatus"/>
    <property type="evidence" value="ECO:0007669"/>
    <property type="project" value="InterPro"/>
</dbReference>
<evidence type="ECO:0000259" key="8">
    <source>
        <dbReference type="PROSITE" id="PS50192"/>
    </source>
</evidence>
<dbReference type="EMBL" id="CATOUU010001182">
    <property type="protein sequence ID" value="CAI9978024.1"/>
    <property type="molecule type" value="Genomic_DNA"/>
</dbReference>
<dbReference type="EMBL" id="CAXDID020000636">
    <property type="protein sequence ID" value="CAL6107500.1"/>
    <property type="molecule type" value="Genomic_DNA"/>
</dbReference>
<organism evidence="10">
    <name type="scientific">Hexamita inflata</name>
    <dbReference type="NCBI Taxonomy" id="28002"/>
    <lineage>
        <taxon>Eukaryota</taxon>
        <taxon>Metamonada</taxon>
        <taxon>Diplomonadida</taxon>
        <taxon>Hexamitidae</taxon>
        <taxon>Hexamitinae</taxon>
        <taxon>Hexamita</taxon>
    </lineage>
</organism>
<reference evidence="10" key="1">
    <citation type="submission" date="2023-06" db="EMBL/GenBank/DDBJ databases">
        <authorList>
            <person name="Kurt Z."/>
        </authorList>
    </citation>
    <scope>NUCLEOTIDE SEQUENCE</scope>
</reference>